<name>A0A1F7REI0_9BACT</name>
<dbReference type="InterPro" id="IPR029057">
    <property type="entry name" value="PRTase-like"/>
</dbReference>
<dbReference type="Pfam" id="PF00156">
    <property type="entry name" value="Pribosyltran"/>
    <property type="match status" value="1"/>
</dbReference>
<evidence type="ECO:0000259" key="1">
    <source>
        <dbReference type="Pfam" id="PF00156"/>
    </source>
</evidence>
<gene>
    <name evidence="2" type="ORF">A2042_00360</name>
</gene>
<comment type="caution">
    <text evidence="2">The sequence shown here is derived from an EMBL/GenBank/DDBJ whole genome shotgun (WGS) entry which is preliminary data.</text>
</comment>
<dbReference type="CDD" id="cd06223">
    <property type="entry name" value="PRTases_typeI"/>
    <property type="match status" value="1"/>
</dbReference>
<dbReference type="Gene3D" id="3.30.1310.20">
    <property type="entry name" value="PRTase-like"/>
    <property type="match status" value="1"/>
</dbReference>
<protein>
    <recommendedName>
        <fullName evidence="1">Phosphoribosyltransferase domain-containing protein</fullName>
    </recommendedName>
</protein>
<reference evidence="2 3" key="1">
    <citation type="journal article" date="2016" name="Nat. Commun.">
        <title>Thousands of microbial genomes shed light on interconnected biogeochemical processes in an aquifer system.</title>
        <authorList>
            <person name="Anantharaman K."/>
            <person name="Brown C.T."/>
            <person name="Hug L.A."/>
            <person name="Sharon I."/>
            <person name="Castelle C.J."/>
            <person name="Probst A.J."/>
            <person name="Thomas B.C."/>
            <person name="Singh A."/>
            <person name="Wilkins M.J."/>
            <person name="Karaoz U."/>
            <person name="Brodie E.L."/>
            <person name="Williams K.H."/>
            <person name="Hubbard S.S."/>
            <person name="Banfield J.F."/>
        </authorList>
    </citation>
    <scope>NUCLEOTIDE SEQUENCE [LARGE SCALE GENOMIC DNA]</scope>
</reference>
<dbReference type="AlphaFoldDB" id="A0A1F7REI0"/>
<dbReference type="EMBL" id="MGDB01000109">
    <property type="protein sequence ID" value="OGL39956.1"/>
    <property type="molecule type" value="Genomic_DNA"/>
</dbReference>
<evidence type="ECO:0000313" key="3">
    <source>
        <dbReference type="Proteomes" id="UP000178526"/>
    </source>
</evidence>
<dbReference type="InterPro" id="IPR000836">
    <property type="entry name" value="PRTase_dom"/>
</dbReference>
<organism evidence="2 3">
    <name type="scientific">Candidatus Schekmanbacteria bacterium GWA2_38_11</name>
    <dbReference type="NCBI Taxonomy" id="1817876"/>
    <lineage>
        <taxon>Bacteria</taxon>
        <taxon>Candidatus Schekmaniibacteriota</taxon>
    </lineage>
</organism>
<feature type="domain" description="Phosphoribosyltransferase" evidence="1">
    <location>
        <begin position="30"/>
        <end position="187"/>
    </location>
</feature>
<sequence>MSLISKSNIIRFKNRKQAGILLGEKLIHLVEKEPVVLAIPRGGVVVGREIAFRLNAELDLIITKKIGAPFNSELAIGSVAEDGSVYRNEELIKRLDISEEYIKEEAMVQLRNIKERTKIFSKYRTCILPKGKTVIITDDGIATGATMISAINCIKMKEPKSIFVALPVGPAETIYELLKIVKSVICLMKPEYFMAVGEFYEEFCQISDLEVIDTLREFSERKELSNKSRKHAFDV</sequence>
<dbReference type="SUPFAM" id="SSF53271">
    <property type="entry name" value="PRTase-like"/>
    <property type="match status" value="1"/>
</dbReference>
<dbReference type="Proteomes" id="UP000178526">
    <property type="component" value="Unassembled WGS sequence"/>
</dbReference>
<dbReference type="Gene3D" id="3.40.50.2020">
    <property type="match status" value="1"/>
</dbReference>
<proteinExistence type="predicted"/>
<evidence type="ECO:0000313" key="2">
    <source>
        <dbReference type="EMBL" id="OGL39956.1"/>
    </source>
</evidence>
<accession>A0A1F7REI0</accession>